<feature type="region of interest" description="Disordered" evidence="1">
    <location>
        <begin position="1"/>
        <end position="22"/>
    </location>
</feature>
<name>A0A978V3S7_ZIZJJ</name>
<reference evidence="3" key="1">
    <citation type="journal article" date="2021" name="Front. Plant Sci.">
        <title>Chromosome-Scale Genome Assembly for Chinese Sour Jujube and Insights Into Its Genome Evolution and Domestication Signature.</title>
        <authorList>
            <person name="Shen L.-Y."/>
            <person name="Luo H."/>
            <person name="Wang X.-L."/>
            <person name="Wang X.-M."/>
            <person name="Qiu X.-J."/>
            <person name="Liu H."/>
            <person name="Zhou S.-S."/>
            <person name="Jia K.-H."/>
            <person name="Nie S."/>
            <person name="Bao Y.-T."/>
            <person name="Zhang R.-G."/>
            <person name="Yun Q.-Z."/>
            <person name="Chai Y.-H."/>
            <person name="Lu J.-Y."/>
            <person name="Li Y."/>
            <person name="Zhao S.-W."/>
            <person name="Mao J.-F."/>
            <person name="Jia S.-G."/>
            <person name="Mao Y.-M."/>
        </authorList>
    </citation>
    <scope>NUCLEOTIDE SEQUENCE</scope>
    <source>
        <strain evidence="3">AT0</strain>
        <tissue evidence="3">Leaf</tissue>
    </source>
</reference>
<dbReference type="AlphaFoldDB" id="A0A978V3S7"/>
<evidence type="ECO:0000256" key="1">
    <source>
        <dbReference type="SAM" id="MobiDB-lite"/>
    </source>
</evidence>
<protein>
    <recommendedName>
        <fullName evidence="5">Mitochondrial import receptor subunit TOM9-2-like</fullName>
    </recommendedName>
</protein>
<proteinExistence type="predicted"/>
<dbReference type="InterPro" id="IPR017411">
    <property type="entry name" value="Tom22_pln"/>
</dbReference>
<keyword evidence="2" id="KW-0472">Membrane</keyword>
<dbReference type="CDD" id="cd22884">
    <property type="entry name" value="TOM22"/>
    <property type="match status" value="1"/>
</dbReference>
<feature type="transmembrane region" description="Helical" evidence="2">
    <location>
        <begin position="57"/>
        <end position="75"/>
    </location>
</feature>
<keyword evidence="2" id="KW-0812">Transmembrane</keyword>
<dbReference type="Proteomes" id="UP000813462">
    <property type="component" value="Unassembled WGS sequence"/>
</dbReference>
<evidence type="ECO:0000313" key="3">
    <source>
        <dbReference type="EMBL" id="KAH7522010.1"/>
    </source>
</evidence>
<evidence type="ECO:0000313" key="4">
    <source>
        <dbReference type="Proteomes" id="UP000813462"/>
    </source>
</evidence>
<feature type="compositionally biased region" description="Basic residues" evidence="1">
    <location>
        <begin position="1"/>
        <end position="11"/>
    </location>
</feature>
<evidence type="ECO:0000256" key="2">
    <source>
        <dbReference type="SAM" id="Phobius"/>
    </source>
</evidence>
<dbReference type="PANTHER" id="PTHR46867:SF4">
    <property type="entry name" value="MITOCHONDRIAL IMPORT RECEPTOR SUBUNIT TOM9-2"/>
    <property type="match status" value="1"/>
</dbReference>
<evidence type="ECO:0008006" key="5">
    <source>
        <dbReference type="Google" id="ProtNLM"/>
    </source>
</evidence>
<gene>
    <name evidence="3" type="ORF">FEM48_Zijuj07G0092600</name>
</gene>
<feature type="compositionally biased region" description="Polar residues" evidence="1">
    <location>
        <begin position="12"/>
        <end position="22"/>
    </location>
</feature>
<organism evidence="3 4">
    <name type="scientific">Ziziphus jujuba var. spinosa</name>
    <dbReference type="NCBI Taxonomy" id="714518"/>
    <lineage>
        <taxon>Eukaryota</taxon>
        <taxon>Viridiplantae</taxon>
        <taxon>Streptophyta</taxon>
        <taxon>Embryophyta</taxon>
        <taxon>Tracheophyta</taxon>
        <taxon>Spermatophyta</taxon>
        <taxon>Magnoliopsida</taxon>
        <taxon>eudicotyledons</taxon>
        <taxon>Gunneridae</taxon>
        <taxon>Pentapetalae</taxon>
        <taxon>rosids</taxon>
        <taxon>fabids</taxon>
        <taxon>Rosales</taxon>
        <taxon>Rhamnaceae</taxon>
        <taxon>Paliureae</taxon>
        <taxon>Ziziphus</taxon>
    </lineage>
</organism>
<dbReference type="EMBL" id="JAEACU010000007">
    <property type="protein sequence ID" value="KAH7522010.1"/>
    <property type="molecule type" value="Genomic_DNA"/>
</dbReference>
<keyword evidence="2" id="KW-1133">Transmembrane helix</keyword>
<dbReference type="PANTHER" id="PTHR46867">
    <property type="entry name" value="MITOCHONDRIAL IMPORT RECEPTOR SUBUNIT TOM9-2"/>
    <property type="match status" value="1"/>
</dbReference>
<comment type="caution">
    <text evidence="3">The sequence shown here is derived from an EMBL/GenBank/DDBJ whole genome shotgun (WGS) entry which is preliminary data.</text>
</comment>
<accession>A0A978V3S7</accession>
<sequence length="101" mass="10749">MASHQGKRRPSSKSNNSDGQQGIISRITESSVFQSTKRVASEAGAVTQKLLRSTGKAAWISGTTFLVLGLPLFAIKTREMLVAFQESLLGSPSLSAQDSLP</sequence>